<proteinExistence type="inferred from homology"/>
<evidence type="ECO:0000256" key="5">
    <source>
        <dbReference type="PROSITE-ProRule" id="PRU01240"/>
    </source>
</evidence>
<comment type="caution">
    <text evidence="8">The sequence shown here is derived from an EMBL/GenBank/DDBJ whole genome shotgun (WGS) entry which is preliminary data.</text>
</comment>
<evidence type="ECO:0000256" key="4">
    <source>
        <dbReference type="ARBA" id="ARBA00022825"/>
    </source>
</evidence>
<dbReference type="PROSITE" id="PS00136">
    <property type="entry name" value="SUBTILASE_ASP"/>
    <property type="match status" value="1"/>
</dbReference>
<dbReference type="InterPro" id="IPR022398">
    <property type="entry name" value="Peptidase_S8_His-AS"/>
</dbReference>
<keyword evidence="2 5" id="KW-0645">Protease</keyword>
<evidence type="ECO:0000256" key="2">
    <source>
        <dbReference type="ARBA" id="ARBA00022670"/>
    </source>
</evidence>
<evidence type="ECO:0000259" key="7">
    <source>
        <dbReference type="Pfam" id="PF00082"/>
    </source>
</evidence>
<sequence length="1053" mass="110088">MVTGDQVTVTPRPGQSPRIALAPRPGRVRTGYSAVVDKEKITVTPVDALPLIAAGRLDPRLFEVDRLLASQYGDEHRPSLPLIAKSLNTRSAINTRTHTLTANKDLTALEPSKKNLPNLWKAFTADKSARLWLDGRTKASTDGSVPQIGAPSFWEKGYTGKGVKVAVLDTGVDGSHPDLKVAESKNFTNTADAGDRSGHGTHVASVVAGSGAASGGRYRGVAPDADLVSGKVLDDTGQGQESWLIDGMAWAAKEAKAKVVNLSMTCFCDSPAADPVEQAVNDLSAETGTLFVGAAGDLFWPAPGMIALPAAAESALAVSSVDREDRPATATQGPRASDYAVKPEIMAPGAGIVAARAKGTGLGSPVDDHYTRLSGTSTAAPHVSGAAVLVAQQHPGWDGQRVKAMLMGAAKQLPNVPVGVQGAGRVDLARAVKQEITASPASVRADVRWPDSGPSGFTRKITYSNSSGTAVPLVTSVALADANGKPLPAAAYSLDRSEVTVPAEGEAAVTLTVRGIDGLKAGTFTGTVNASAAGGPSVKTPVGGYVEPPTAALTLPATDREGRPAPYTYVSLINVDTWESFNAMAGEDGVVRARVPAGTYDVSSQVRTGDAWTSGFRQVHELGPGARTIPLDARTTVPVDATNDLAGAELGDMTATMTFSKGGGASAIMYLYGDAQRRISVQPATDPRLRYAVTTLWQRKGATEDQPSPYVFRDYRYALGAIPADPSLHTRQAAMAKIRTTVRSHGNGGPGTMRWAAYNSSTDSFESVSQSVTRPLPGSFTLYLRADRTIVWYSELLMYDDPDATEVVHVYRGAARSYRPGPQADVVNAGVLGQNLNDWSNLRTDDRLKVSTSCPVTGVRDACGIDNATEGTLRLSEGGAVVAEGTLRPGRGSVELKADVPPGERTYTLHESLTRESSPLAKVSTRLDTVWTFRSATTGAADATARLPLQVVNFMPAGLDDHNRAPKGRATVVPVWVERNAGAPASAPKSLTVEASFDDGATWRNVPVAGTPAAGAVTIRPPSGAANVSLRATATDRSGNAVTQTVIRAYGLA</sequence>
<keyword evidence="4 5" id="KW-0720">Serine protease</keyword>
<dbReference type="PRINTS" id="PR00723">
    <property type="entry name" value="SUBTILISIN"/>
</dbReference>
<dbReference type="Proteomes" id="UP001596380">
    <property type="component" value="Unassembled WGS sequence"/>
</dbReference>
<evidence type="ECO:0000256" key="6">
    <source>
        <dbReference type="RuleBase" id="RU003355"/>
    </source>
</evidence>
<dbReference type="InterPro" id="IPR023828">
    <property type="entry name" value="Peptidase_S8_Ser-AS"/>
</dbReference>
<name>A0ABW2CJC5_9ACTN</name>
<evidence type="ECO:0000313" key="9">
    <source>
        <dbReference type="Proteomes" id="UP001596380"/>
    </source>
</evidence>
<feature type="active site" description="Charge relay system" evidence="5">
    <location>
        <position position="199"/>
    </location>
</feature>
<dbReference type="PROSITE" id="PS00137">
    <property type="entry name" value="SUBTILASE_HIS"/>
    <property type="match status" value="1"/>
</dbReference>
<dbReference type="EMBL" id="JBHSXS010000005">
    <property type="protein sequence ID" value="MFC6880520.1"/>
    <property type="molecule type" value="Genomic_DNA"/>
</dbReference>
<reference evidence="9" key="1">
    <citation type="journal article" date="2019" name="Int. J. Syst. Evol. Microbiol.">
        <title>The Global Catalogue of Microorganisms (GCM) 10K type strain sequencing project: providing services to taxonomists for standard genome sequencing and annotation.</title>
        <authorList>
            <consortium name="The Broad Institute Genomics Platform"/>
            <consortium name="The Broad Institute Genome Sequencing Center for Infectious Disease"/>
            <person name="Wu L."/>
            <person name="Ma J."/>
        </authorList>
    </citation>
    <scope>NUCLEOTIDE SEQUENCE [LARGE SCALE GENOMIC DNA]</scope>
    <source>
        <strain evidence="9">JCM 3369</strain>
    </source>
</reference>
<dbReference type="SUPFAM" id="SSF52743">
    <property type="entry name" value="Subtilisin-like"/>
    <property type="match status" value="1"/>
</dbReference>
<dbReference type="InterPro" id="IPR051048">
    <property type="entry name" value="Peptidase_S8/S53_subtilisin"/>
</dbReference>
<organism evidence="8 9">
    <name type="scientific">Actinomadura yumaensis</name>
    <dbReference type="NCBI Taxonomy" id="111807"/>
    <lineage>
        <taxon>Bacteria</taxon>
        <taxon>Bacillati</taxon>
        <taxon>Actinomycetota</taxon>
        <taxon>Actinomycetes</taxon>
        <taxon>Streptosporangiales</taxon>
        <taxon>Thermomonosporaceae</taxon>
        <taxon>Actinomadura</taxon>
    </lineage>
</organism>
<evidence type="ECO:0000313" key="8">
    <source>
        <dbReference type="EMBL" id="MFC6880520.1"/>
    </source>
</evidence>
<protein>
    <submittedName>
        <fullName evidence="8">S8 family serine peptidase</fullName>
    </submittedName>
</protein>
<feature type="active site" description="Charge relay system" evidence="5">
    <location>
        <position position="169"/>
    </location>
</feature>
<accession>A0ABW2CJC5</accession>
<feature type="active site" description="Charge relay system" evidence="5">
    <location>
        <position position="377"/>
    </location>
</feature>
<dbReference type="Gene3D" id="3.40.50.200">
    <property type="entry name" value="Peptidase S8/S53 domain"/>
    <property type="match status" value="1"/>
</dbReference>
<dbReference type="PANTHER" id="PTHR43399">
    <property type="entry name" value="SUBTILISIN-RELATED"/>
    <property type="match status" value="1"/>
</dbReference>
<evidence type="ECO:0000256" key="1">
    <source>
        <dbReference type="ARBA" id="ARBA00011073"/>
    </source>
</evidence>
<dbReference type="Pfam" id="PF00082">
    <property type="entry name" value="Peptidase_S8"/>
    <property type="match status" value="1"/>
</dbReference>
<dbReference type="PANTHER" id="PTHR43399:SF4">
    <property type="entry name" value="CELL WALL-ASSOCIATED PROTEASE"/>
    <property type="match status" value="1"/>
</dbReference>
<gene>
    <name evidence="8" type="ORF">ACFQKB_12185</name>
</gene>
<feature type="domain" description="Peptidase S8/S53" evidence="7">
    <location>
        <begin position="160"/>
        <end position="423"/>
    </location>
</feature>
<dbReference type="RefSeq" id="WP_378063227.1">
    <property type="nucleotide sequence ID" value="NZ_JBHSXS010000005.1"/>
</dbReference>
<keyword evidence="9" id="KW-1185">Reference proteome</keyword>
<dbReference type="InterPro" id="IPR000209">
    <property type="entry name" value="Peptidase_S8/S53_dom"/>
</dbReference>
<dbReference type="InterPro" id="IPR015500">
    <property type="entry name" value="Peptidase_S8_subtilisin-rel"/>
</dbReference>
<dbReference type="PROSITE" id="PS51892">
    <property type="entry name" value="SUBTILASE"/>
    <property type="match status" value="1"/>
</dbReference>
<dbReference type="InterPro" id="IPR036852">
    <property type="entry name" value="Peptidase_S8/S53_dom_sf"/>
</dbReference>
<keyword evidence="3 5" id="KW-0378">Hydrolase</keyword>
<evidence type="ECO:0000256" key="3">
    <source>
        <dbReference type="ARBA" id="ARBA00022801"/>
    </source>
</evidence>
<comment type="similarity">
    <text evidence="1 5 6">Belongs to the peptidase S8 family.</text>
</comment>
<dbReference type="PROSITE" id="PS00138">
    <property type="entry name" value="SUBTILASE_SER"/>
    <property type="match status" value="1"/>
</dbReference>
<dbReference type="InterPro" id="IPR023827">
    <property type="entry name" value="Peptidase_S8_Asp-AS"/>
</dbReference>